<keyword evidence="9 20" id="KW-1133">Transmembrane helix</keyword>
<dbReference type="SUPFAM" id="SSF47923">
    <property type="entry name" value="Ypt/Rab-GAP domain of gyp1p"/>
    <property type="match status" value="1"/>
</dbReference>
<proteinExistence type="inferred from homology"/>
<feature type="compositionally biased region" description="Polar residues" evidence="19">
    <location>
        <begin position="569"/>
        <end position="590"/>
    </location>
</feature>
<dbReference type="SMART" id="SM00584">
    <property type="entry name" value="TLDc"/>
    <property type="match status" value="1"/>
</dbReference>
<comment type="subunit">
    <text evidence="4">Interacts with ARF6.</text>
</comment>
<feature type="transmembrane region" description="Helical" evidence="20">
    <location>
        <begin position="714"/>
        <end position="739"/>
    </location>
</feature>
<evidence type="ECO:0000256" key="2">
    <source>
        <dbReference type="ARBA" id="ARBA00004644"/>
    </source>
</evidence>
<evidence type="ECO:0000256" key="6">
    <source>
        <dbReference type="ARBA" id="ARBA00022448"/>
    </source>
</evidence>
<keyword evidence="13" id="KW-0968">Cytoplasmic vesicle</keyword>
<dbReference type="PRINTS" id="PR00122">
    <property type="entry name" value="VACATPASE"/>
</dbReference>
<dbReference type="CDD" id="cd18176">
    <property type="entry name" value="ATP-synt_Vo_c_ATP6C_rpt2"/>
    <property type="match status" value="1"/>
</dbReference>
<dbReference type="FunFam" id="1.20.120.610:FF:000001">
    <property type="entry name" value="V-type proton ATPase proteolipid subunit"/>
    <property type="match status" value="1"/>
</dbReference>
<dbReference type="AlphaFoldDB" id="A0A6A4S4A0"/>
<dbReference type="Gene3D" id="1.10.472.80">
    <property type="entry name" value="Ypt/Rab-GAP domain of gyp1p, domain 3"/>
    <property type="match status" value="1"/>
</dbReference>
<dbReference type="SUPFAM" id="SSF81333">
    <property type="entry name" value="F1F0 ATP synthase subunit C"/>
    <property type="match status" value="1"/>
</dbReference>
<evidence type="ECO:0000256" key="11">
    <source>
        <dbReference type="ARBA" id="ARBA00023065"/>
    </source>
</evidence>
<evidence type="ECO:0000256" key="18">
    <source>
        <dbReference type="ARBA" id="ARBA00046606"/>
    </source>
</evidence>
<evidence type="ECO:0000256" key="15">
    <source>
        <dbReference type="ARBA" id="ARBA00029494"/>
    </source>
</evidence>
<keyword evidence="8" id="KW-0375">Hydrogen ion transport</keyword>
<name>A0A6A4S4A0_SCOMX</name>
<comment type="subcellular location">
    <subcellularLocation>
        <location evidence="14">Cytoplasmic vesicle</location>
        <location evidence="14">Clathrin-coated vesicle membrane</location>
        <topology evidence="14">Multi-pass membrane protein</topology>
    </subcellularLocation>
    <subcellularLocation>
        <location evidence="2">Cytoplasmic vesicle</location>
        <location evidence="2">Secretory vesicle</location>
        <location evidence="2">Synaptic vesicle membrane</location>
        <topology evidence="2">Multi-pass membrane protein</topology>
    </subcellularLocation>
    <subcellularLocation>
        <location evidence="1">Endomembrane system</location>
        <topology evidence="1">Peripheral membrane protein</topology>
    </subcellularLocation>
</comment>
<feature type="transmembrane region" description="Helical" evidence="20">
    <location>
        <begin position="751"/>
        <end position="777"/>
    </location>
</feature>
<evidence type="ECO:0000256" key="8">
    <source>
        <dbReference type="ARBA" id="ARBA00022781"/>
    </source>
</evidence>
<dbReference type="PROSITE" id="PS51886">
    <property type="entry name" value="TLDC"/>
    <property type="match status" value="1"/>
</dbReference>
<dbReference type="InterPro" id="IPR006571">
    <property type="entry name" value="TLDc_dom"/>
</dbReference>
<dbReference type="InterPro" id="IPR000195">
    <property type="entry name" value="Rab-GAP-TBC_dom"/>
</dbReference>
<feature type="domain" description="TLDc" evidence="21">
    <location>
        <begin position="454"/>
        <end position="628"/>
    </location>
</feature>
<reference evidence="22 23" key="1">
    <citation type="submission" date="2019-06" db="EMBL/GenBank/DDBJ databases">
        <title>Draft genomes of female and male turbot (Scophthalmus maximus).</title>
        <authorList>
            <person name="Xu H."/>
            <person name="Xu X.-W."/>
            <person name="Shao C."/>
            <person name="Chen S."/>
        </authorList>
    </citation>
    <scope>NUCLEOTIDE SEQUENCE [LARGE SCALE GENOMIC DNA]</scope>
    <source>
        <strain evidence="22">Ysfricsl-2016a</strain>
        <tissue evidence="22">Blood</tissue>
    </source>
</reference>
<sequence length="780" mass="86142">MRPMGMVVITAELIQLLGHYQKLLLQAGQAVLVLSKAGKQTQTNNSRGTEPWLADSTSSSKSFKRTHVPNESAQAVKCTVIWSCVVVELISWHAEHEYMCKADQQVSSTMADEDYGSFVDWNQMGDLAKSGGPTKVDCKDLKEFKQMARQGYWAKNHKLRAQVYQQLIKGIPCRTVTPDAEVYRDIMGNTATKKPTSHMPLPEFVDGIPVPRYCLKAEGVSSAHQIINCLAGQFPDISHCPSLPAVTSLLLHHSVDEAQCFEHISRMLACNEPGKRLLDQTFLAYESGCMTFGDLANKYCAAAHKLIVATAQDVLEVYSDWQRWVLGDLPFSHVVRVLDVYLVEGYKILYRVAIALLKFYCKHKAGVQGGQGNQQQQDSGKVRADIQAFVKGIASTVTPDKLLEKAFSIRLFSRKEITLLQLTNEQSLQQKGITVKQKRRNVQLALNPDTFSSEIVSAKEMRDIWSWIPERFALCQPQLLFTTSTHGCSLNRFYSHCEGYEPTLLLIRTTDGDVCGAFLSTDWEERKRGGNKLSFFGTGECFVFRLKPEIERYEWVVIRHPELASSVKVQVQEDTASSEGQNSDNNSLQQPEKAAGDLSPFLSARHFNLNSKNTSMFMAGNFDSIIVDLLYMQYVADLLSELMWYVSVNASALGAAYGTAKSGTGIAAMSVMRPELIMKSIIPVVMAGIIAIYGLVVAVLIANNISERVTLYKSFLHLGAGLSVGLSGLAAGFAIGIVGDAGVRGTAQQPRLFVGMILILIFAEVLGLYGLIVALILSTK</sequence>
<dbReference type="InterPro" id="IPR002379">
    <property type="entry name" value="ATPase_proteolipid_c-like_dom"/>
</dbReference>
<evidence type="ECO:0000256" key="3">
    <source>
        <dbReference type="ARBA" id="ARBA00007296"/>
    </source>
</evidence>
<keyword evidence="12 20" id="KW-0472">Membrane</keyword>
<comment type="subunit">
    <text evidence="18">V-ATPase is a heteromultimeric enzyme made up of two complexes: the ATP-hydrolytic V1 complex and the proton translocation V0 complex. The V1 complex consists of three catalytic AB heterodimers that form a heterohexamer, three peripheral stalks each consisting of EG heterodimers, one central rotor including subunits D and F, and the regulatory subunits C and H. The proton translocation complex V0 consists of the proton transport subunit a, a ring of proteolipid subunits c9c'', rotary subunit d, subunits e and f, and the accessory subunits ATP6AP1/Ac45 and ATP6AP2/PRR. Interacts with the V0 complex V-ATPase subunit a4 ATP6V0A4. Interacts with LASS2. Interacts with RNF182; this interaction leads to ubiquitination and degradation via the proteasome pathway.</text>
</comment>
<evidence type="ECO:0000256" key="13">
    <source>
        <dbReference type="ARBA" id="ARBA00023329"/>
    </source>
</evidence>
<dbReference type="Pfam" id="PF07534">
    <property type="entry name" value="TLD"/>
    <property type="match status" value="1"/>
</dbReference>
<keyword evidence="10" id="KW-0770">Synapse</keyword>
<accession>A0A6A4S4A0</accession>
<dbReference type="PANTHER" id="PTHR10263">
    <property type="entry name" value="V-TYPE PROTON ATPASE PROTEOLIPID SUBUNIT"/>
    <property type="match status" value="1"/>
</dbReference>
<dbReference type="NCBIfam" id="TIGR01100">
    <property type="entry name" value="V_ATP_synt_C"/>
    <property type="match status" value="1"/>
</dbReference>
<comment type="caution">
    <text evidence="22">The sequence shown here is derived from an EMBL/GenBank/DDBJ whole genome shotgun (WGS) entry which is preliminary data.</text>
</comment>
<evidence type="ECO:0000256" key="4">
    <source>
        <dbReference type="ARBA" id="ARBA00011546"/>
    </source>
</evidence>
<organism evidence="22 23">
    <name type="scientific">Scophthalmus maximus</name>
    <name type="common">Turbot</name>
    <name type="synonym">Psetta maxima</name>
    <dbReference type="NCBI Taxonomy" id="52904"/>
    <lineage>
        <taxon>Eukaryota</taxon>
        <taxon>Metazoa</taxon>
        <taxon>Chordata</taxon>
        <taxon>Craniata</taxon>
        <taxon>Vertebrata</taxon>
        <taxon>Euteleostomi</taxon>
        <taxon>Actinopterygii</taxon>
        <taxon>Neopterygii</taxon>
        <taxon>Teleostei</taxon>
        <taxon>Neoteleostei</taxon>
        <taxon>Acanthomorphata</taxon>
        <taxon>Carangaria</taxon>
        <taxon>Pleuronectiformes</taxon>
        <taxon>Pleuronectoidei</taxon>
        <taxon>Scophthalmidae</taxon>
        <taxon>Scophthalmus</taxon>
    </lineage>
</organism>
<feature type="region of interest" description="Disordered" evidence="19">
    <location>
        <begin position="569"/>
        <end position="593"/>
    </location>
</feature>
<dbReference type="Proteomes" id="UP000438429">
    <property type="component" value="Unassembled WGS sequence"/>
</dbReference>
<comment type="similarity">
    <text evidence="3">Belongs to the V-ATPase proteolipid subunit family.</text>
</comment>
<dbReference type="InterPro" id="IPR035969">
    <property type="entry name" value="Rab-GAP_TBC_sf"/>
</dbReference>
<dbReference type="GO" id="GO:0046961">
    <property type="term" value="F:proton-transporting ATPase activity, rotational mechanism"/>
    <property type="evidence" value="ECO:0007669"/>
    <property type="project" value="InterPro"/>
</dbReference>
<keyword evidence="11" id="KW-0406">Ion transport</keyword>
<dbReference type="CDD" id="cd18175">
    <property type="entry name" value="ATP-synt_Vo_c_ATP6C_rpt1"/>
    <property type="match status" value="1"/>
</dbReference>
<evidence type="ECO:0000256" key="1">
    <source>
        <dbReference type="ARBA" id="ARBA00004184"/>
    </source>
</evidence>
<evidence type="ECO:0000256" key="19">
    <source>
        <dbReference type="SAM" id="MobiDB-lite"/>
    </source>
</evidence>
<feature type="region of interest" description="Disordered" evidence="19">
    <location>
        <begin position="40"/>
        <end position="65"/>
    </location>
</feature>
<dbReference type="InterPro" id="IPR035921">
    <property type="entry name" value="F/V-ATP_Csub_sf"/>
</dbReference>
<feature type="transmembrane region" description="Helical" evidence="20">
    <location>
        <begin position="681"/>
        <end position="702"/>
    </location>
</feature>
<evidence type="ECO:0000313" key="23">
    <source>
        <dbReference type="Proteomes" id="UP000438429"/>
    </source>
</evidence>
<evidence type="ECO:0000256" key="7">
    <source>
        <dbReference type="ARBA" id="ARBA00022692"/>
    </source>
</evidence>
<protein>
    <recommendedName>
        <fullName evidence="5">TBC1 domain family member 24</fullName>
    </recommendedName>
    <alternativeName>
        <fullName evidence="15">V-type proton ATPase 16 kDa proteolipid subunit c</fullName>
    </alternativeName>
    <alternativeName>
        <fullName evidence="16">Vacuolar proton pump 16 kDa proteolipid subunit c</fullName>
    </alternativeName>
</protein>
<evidence type="ECO:0000259" key="21">
    <source>
        <dbReference type="PROSITE" id="PS51886"/>
    </source>
</evidence>
<dbReference type="EMBL" id="VEVO01000020">
    <property type="protein sequence ID" value="KAF0025334.1"/>
    <property type="molecule type" value="Genomic_DNA"/>
</dbReference>
<dbReference type="GO" id="GO:0030665">
    <property type="term" value="C:clathrin-coated vesicle membrane"/>
    <property type="evidence" value="ECO:0007669"/>
    <property type="project" value="UniProtKB-SubCell"/>
</dbReference>
<dbReference type="GO" id="GO:0030672">
    <property type="term" value="C:synaptic vesicle membrane"/>
    <property type="evidence" value="ECO:0007669"/>
    <property type="project" value="UniProtKB-SubCell"/>
</dbReference>
<evidence type="ECO:0000256" key="16">
    <source>
        <dbReference type="ARBA" id="ARBA00031057"/>
    </source>
</evidence>
<evidence type="ECO:0000256" key="9">
    <source>
        <dbReference type="ARBA" id="ARBA00022989"/>
    </source>
</evidence>
<evidence type="ECO:0000256" key="14">
    <source>
        <dbReference type="ARBA" id="ARBA00029431"/>
    </source>
</evidence>
<dbReference type="Pfam" id="PF00137">
    <property type="entry name" value="ATP-synt_C"/>
    <property type="match status" value="2"/>
</dbReference>
<dbReference type="Gene3D" id="1.20.120.610">
    <property type="entry name" value="lithium bound rotor ring of v- atpase"/>
    <property type="match status" value="1"/>
</dbReference>
<evidence type="ECO:0000256" key="12">
    <source>
        <dbReference type="ARBA" id="ARBA00023136"/>
    </source>
</evidence>
<keyword evidence="7 20" id="KW-0812">Transmembrane</keyword>
<dbReference type="Pfam" id="PF00566">
    <property type="entry name" value="RabGAP-TBC"/>
    <property type="match status" value="1"/>
</dbReference>
<evidence type="ECO:0000256" key="20">
    <source>
        <dbReference type="SAM" id="Phobius"/>
    </source>
</evidence>
<dbReference type="InterPro" id="IPR000245">
    <property type="entry name" value="ATPase_proteolipid_csu"/>
</dbReference>
<evidence type="ECO:0000256" key="10">
    <source>
        <dbReference type="ARBA" id="ARBA00023018"/>
    </source>
</evidence>
<dbReference type="InterPro" id="IPR011555">
    <property type="entry name" value="ATPase_proteolipid_su_C_euk"/>
</dbReference>
<gene>
    <name evidence="22" type="ORF">F2P81_022215</name>
</gene>
<evidence type="ECO:0000313" key="22">
    <source>
        <dbReference type="EMBL" id="KAF0025334.1"/>
    </source>
</evidence>
<evidence type="ECO:0000256" key="5">
    <source>
        <dbReference type="ARBA" id="ARBA00014206"/>
    </source>
</evidence>
<evidence type="ECO:0000256" key="17">
    <source>
        <dbReference type="ARBA" id="ARBA00046245"/>
    </source>
</evidence>
<dbReference type="GO" id="GO:0033179">
    <property type="term" value="C:proton-transporting V-type ATPase, V0 domain"/>
    <property type="evidence" value="ECO:0007669"/>
    <property type="project" value="InterPro"/>
</dbReference>
<keyword evidence="6" id="KW-0813">Transport</keyword>
<comment type="function">
    <text evidence="17">May act as a GTPase-activating protein for Rab family protein(s). Involved in neuronal projections development, probably through a negative modulation of ARF6 function. Involved in the regulation of synaptic vesicle trafficking.</text>
</comment>